<dbReference type="AlphaFoldDB" id="A0AAU9RWL5"/>
<evidence type="ECO:0000256" key="14">
    <source>
        <dbReference type="ARBA" id="ARBA00022989"/>
    </source>
</evidence>
<keyword evidence="9 22" id="KW-0732">Signal</keyword>
<dbReference type="GO" id="GO:0005886">
    <property type="term" value="C:plasma membrane"/>
    <property type="evidence" value="ECO:0007669"/>
    <property type="project" value="UniProtKB-SubCell"/>
</dbReference>
<evidence type="ECO:0000256" key="19">
    <source>
        <dbReference type="ARBA" id="ARBA00048679"/>
    </source>
</evidence>
<dbReference type="SMART" id="SM00369">
    <property type="entry name" value="LRR_TYP"/>
    <property type="match status" value="8"/>
</dbReference>
<keyword evidence="3" id="KW-1003">Cell membrane</keyword>
<evidence type="ECO:0000256" key="5">
    <source>
        <dbReference type="ARBA" id="ARBA00022553"/>
    </source>
</evidence>
<dbReference type="InterPro" id="IPR051420">
    <property type="entry name" value="Ser_Thr_Kinases_DiverseReg"/>
</dbReference>
<dbReference type="GO" id="GO:0005524">
    <property type="term" value="F:ATP binding"/>
    <property type="evidence" value="ECO:0007669"/>
    <property type="project" value="UniProtKB-UniRule"/>
</dbReference>
<keyword evidence="7" id="KW-0808">Transferase</keyword>
<dbReference type="InterPro" id="IPR001611">
    <property type="entry name" value="Leu-rich_rpt"/>
</dbReference>
<dbReference type="Pfam" id="PF00069">
    <property type="entry name" value="Pkinase"/>
    <property type="match status" value="1"/>
</dbReference>
<feature type="signal peptide" evidence="22">
    <location>
        <begin position="1"/>
        <end position="29"/>
    </location>
</feature>
<dbReference type="Gene3D" id="3.80.10.10">
    <property type="entry name" value="Ribonuclease Inhibitor"/>
    <property type="match status" value="3"/>
</dbReference>
<keyword evidence="8 21" id="KW-0812">Transmembrane</keyword>
<dbReference type="SUPFAM" id="SSF56112">
    <property type="entry name" value="Protein kinase-like (PK-like)"/>
    <property type="match status" value="1"/>
</dbReference>
<evidence type="ECO:0000256" key="17">
    <source>
        <dbReference type="ARBA" id="ARBA00023180"/>
    </source>
</evidence>
<proteinExistence type="predicted"/>
<dbReference type="PANTHER" id="PTHR48005">
    <property type="entry name" value="LEUCINE RICH REPEAT KINASE 2"/>
    <property type="match status" value="1"/>
</dbReference>
<dbReference type="InterPro" id="IPR000719">
    <property type="entry name" value="Prot_kinase_dom"/>
</dbReference>
<evidence type="ECO:0000256" key="12">
    <source>
        <dbReference type="ARBA" id="ARBA00022777"/>
    </source>
</evidence>
<feature type="chain" id="PRO_5043762393" description="non-specific serine/threonine protein kinase" evidence="22">
    <location>
        <begin position="30"/>
        <end position="883"/>
    </location>
</feature>
<evidence type="ECO:0000256" key="18">
    <source>
        <dbReference type="ARBA" id="ARBA00047899"/>
    </source>
</evidence>
<dbReference type="PANTHER" id="PTHR48005:SF70">
    <property type="entry name" value="MDIS1-INTERACTING RECEPTOR LIKE KINASE 2-LIKE"/>
    <property type="match status" value="1"/>
</dbReference>
<dbReference type="PROSITE" id="PS00109">
    <property type="entry name" value="PROTEIN_KINASE_TYR"/>
    <property type="match status" value="1"/>
</dbReference>
<dbReference type="Proteomes" id="UP000836841">
    <property type="component" value="Unassembled WGS sequence"/>
</dbReference>
<keyword evidence="12" id="KW-0418">Kinase</keyword>
<dbReference type="GO" id="GO:1905392">
    <property type="term" value="P:plant organ morphogenesis"/>
    <property type="evidence" value="ECO:0007669"/>
    <property type="project" value="UniProtKB-ARBA"/>
</dbReference>
<dbReference type="GO" id="GO:0004674">
    <property type="term" value="F:protein serine/threonine kinase activity"/>
    <property type="evidence" value="ECO:0007669"/>
    <property type="project" value="UniProtKB-KW"/>
</dbReference>
<dbReference type="SUPFAM" id="SSF52058">
    <property type="entry name" value="L domain-like"/>
    <property type="match status" value="2"/>
</dbReference>
<gene>
    <name evidence="24" type="ORF">TAV2_LOCUS8534</name>
</gene>
<dbReference type="InterPro" id="IPR011009">
    <property type="entry name" value="Kinase-like_dom_sf"/>
</dbReference>
<dbReference type="SMART" id="SM00365">
    <property type="entry name" value="LRR_SD22"/>
    <property type="match status" value="8"/>
</dbReference>
<comment type="subcellular location">
    <subcellularLocation>
        <location evidence="1">Cell membrane</location>
        <topology evidence="1">Single-pass type I membrane protein</topology>
    </subcellularLocation>
</comment>
<evidence type="ECO:0000313" key="24">
    <source>
        <dbReference type="EMBL" id="CAH2050343.1"/>
    </source>
</evidence>
<keyword evidence="16" id="KW-0675">Receptor</keyword>
<keyword evidence="4" id="KW-0723">Serine/threonine-protein kinase</keyword>
<dbReference type="InterPro" id="IPR008266">
    <property type="entry name" value="Tyr_kinase_AS"/>
</dbReference>
<feature type="domain" description="Protein kinase" evidence="23">
    <location>
        <begin position="602"/>
        <end position="873"/>
    </location>
</feature>
<sequence length="883" mass="97004">MGALDNKVVCLACFSLFVILFSSPNFAACSPASAGEANALFKWKHSLQNQNTSSLASWEFHPNNDSISACRWLGISCNHHGIIKGLNLSNFGINGTLYNFPFSSLSNLKYIDLSINQLFGTIPPEIGSLSKLIYLDLSINSFFGSIPSEIGHLSNLETLHLVENELTGSIPHEIGNLTSLKDLSLYDNNLEGHIPASLGHLKNLSFLYLYENNIHGSIPHQLGDLTNLLELDIDTNNLTGPIPSNLGKLKKLTMLFLHENHLSGSIPLEIGKLKSLEYLSFYSNNLTGSIPTTFGGLTSLTLLHLYGNQLSGPIPQELGKLKSLTDLELSQNNLIGQIPTSFGPIPKSLKNCSTLVRARFDGNKLTGSISEGCVPVELGSLTQISYLDLSKNSLSGSIPRFWPNFQNLFHLNLSRNKFSQEIPFQIGNLFHLNKLDLSHNLLAREIPSDITKLQSLELLNLSHNNLFGVIPKGFEKIPLSFVDISYNNLQGPIPNSKAFIEAPMEALQGNKGLCGNATGLQPCPSSMNSKSRTKHKALVILIPLGGVILFSGALMGYVIMLEWRKRKANVEEGDKGNKDVFSISLFDGKGMYNDILKATENFNAAYCIGNGGFGIVYKANLPSLASYTTTVAVKKLHSLSDQAEFASHKSFLNEIRALTEIRHRNIVKLFGFCSHARHSFLIYEYLERGSLAKLLGKDETARELDWPKRVNIVKGVAHALSYMHHDCSPSIVHRDLSSNNILIDEEYEARISDFGNAKLLKLNSSNWSAIAGTYGYVAPELAYMTKVTAKVDVYGFGVLALEVLQGKHPGDFISTLTTLAIESIELKDILDTRLSPPSAEVNEAVMCIAKLAIGCLQINPESRPSMQVISQIFSTRKMPLNNL</sequence>
<evidence type="ECO:0000256" key="1">
    <source>
        <dbReference type="ARBA" id="ARBA00004251"/>
    </source>
</evidence>
<dbReference type="InterPro" id="IPR013210">
    <property type="entry name" value="LRR_N_plant-typ"/>
</dbReference>
<dbReference type="Pfam" id="PF00560">
    <property type="entry name" value="LRR_1"/>
    <property type="match status" value="2"/>
</dbReference>
<dbReference type="FunFam" id="3.80.10.10:FF:000400">
    <property type="entry name" value="Nuclear pore complex protein NUP107"/>
    <property type="match status" value="1"/>
</dbReference>
<feature type="transmembrane region" description="Helical" evidence="21">
    <location>
        <begin position="537"/>
        <end position="559"/>
    </location>
</feature>
<evidence type="ECO:0000256" key="11">
    <source>
        <dbReference type="ARBA" id="ARBA00022741"/>
    </source>
</evidence>
<dbReference type="Gene3D" id="1.10.510.10">
    <property type="entry name" value="Transferase(Phosphotransferase) domain 1"/>
    <property type="match status" value="1"/>
</dbReference>
<dbReference type="EMBL" id="CAJVSB020000398">
    <property type="protein sequence ID" value="CAH2050343.1"/>
    <property type="molecule type" value="Genomic_DNA"/>
</dbReference>
<keyword evidence="13 20" id="KW-0067">ATP-binding</keyword>
<dbReference type="PROSITE" id="PS50011">
    <property type="entry name" value="PROTEIN_KINASE_DOM"/>
    <property type="match status" value="1"/>
</dbReference>
<evidence type="ECO:0000256" key="7">
    <source>
        <dbReference type="ARBA" id="ARBA00022679"/>
    </source>
</evidence>
<evidence type="ECO:0000256" key="9">
    <source>
        <dbReference type="ARBA" id="ARBA00022729"/>
    </source>
</evidence>
<evidence type="ECO:0000256" key="21">
    <source>
        <dbReference type="SAM" id="Phobius"/>
    </source>
</evidence>
<dbReference type="PROSITE" id="PS00107">
    <property type="entry name" value="PROTEIN_KINASE_ATP"/>
    <property type="match status" value="1"/>
</dbReference>
<evidence type="ECO:0000259" key="23">
    <source>
        <dbReference type="PROSITE" id="PS50011"/>
    </source>
</evidence>
<evidence type="ECO:0000256" key="20">
    <source>
        <dbReference type="PROSITE-ProRule" id="PRU10141"/>
    </source>
</evidence>
<organism evidence="24 25">
    <name type="scientific">Thlaspi arvense</name>
    <name type="common">Field penny-cress</name>
    <dbReference type="NCBI Taxonomy" id="13288"/>
    <lineage>
        <taxon>Eukaryota</taxon>
        <taxon>Viridiplantae</taxon>
        <taxon>Streptophyta</taxon>
        <taxon>Embryophyta</taxon>
        <taxon>Tracheophyta</taxon>
        <taxon>Spermatophyta</taxon>
        <taxon>Magnoliopsida</taxon>
        <taxon>eudicotyledons</taxon>
        <taxon>Gunneridae</taxon>
        <taxon>Pentapetalae</taxon>
        <taxon>rosids</taxon>
        <taxon>malvids</taxon>
        <taxon>Brassicales</taxon>
        <taxon>Brassicaceae</taxon>
        <taxon>Thlaspideae</taxon>
        <taxon>Thlaspi</taxon>
    </lineage>
</organism>
<dbReference type="InterPro" id="IPR055414">
    <property type="entry name" value="LRR_R13L4/SHOC2-like"/>
</dbReference>
<comment type="caution">
    <text evidence="24">The sequence shown here is derived from an EMBL/GenBank/DDBJ whole genome shotgun (WGS) entry which is preliminary data.</text>
</comment>
<accession>A0AAU9RWL5</accession>
<dbReference type="InterPro" id="IPR017441">
    <property type="entry name" value="Protein_kinase_ATP_BS"/>
</dbReference>
<evidence type="ECO:0000256" key="22">
    <source>
        <dbReference type="SAM" id="SignalP"/>
    </source>
</evidence>
<keyword evidence="6" id="KW-0433">Leucine-rich repeat</keyword>
<dbReference type="FunFam" id="3.30.200.20:FF:000309">
    <property type="entry name" value="Leucine-rich repeat receptor protein kinase MSP1"/>
    <property type="match status" value="1"/>
</dbReference>
<evidence type="ECO:0000256" key="4">
    <source>
        <dbReference type="ARBA" id="ARBA00022527"/>
    </source>
</evidence>
<evidence type="ECO:0000256" key="15">
    <source>
        <dbReference type="ARBA" id="ARBA00023136"/>
    </source>
</evidence>
<keyword evidence="15 21" id="KW-0472">Membrane</keyword>
<feature type="binding site" evidence="20">
    <location>
        <position position="635"/>
    </location>
    <ligand>
        <name>ATP</name>
        <dbReference type="ChEBI" id="CHEBI:30616"/>
    </ligand>
</feature>
<evidence type="ECO:0000256" key="6">
    <source>
        <dbReference type="ARBA" id="ARBA00022614"/>
    </source>
</evidence>
<evidence type="ECO:0000256" key="16">
    <source>
        <dbReference type="ARBA" id="ARBA00023170"/>
    </source>
</evidence>
<evidence type="ECO:0000256" key="10">
    <source>
        <dbReference type="ARBA" id="ARBA00022737"/>
    </source>
</evidence>
<dbReference type="GO" id="GO:0030154">
    <property type="term" value="P:cell differentiation"/>
    <property type="evidence" value="ECO:0007669"/>
    <property type="project" value="UniProtKB-ARBA"/>
</dbReference>
<dbReference type="InterPro" id="IPR032675">
    <property type="entry name" value="LRR_dom_sf"/>
</dbReference>
<reference evidence="24 25" key="1">
    <citation type="submission" date="2022-03" db="EMBL/GenBank/DDBJ databases">
        <authorList>
            <person name="Nunn A."/>
            <person name="Chopra R."/>
            <person name="Nunn A."/>
            <person name="Contreras Garrido A."/>
        </authorList>
    </citation>
    <scope>NUCLEOTIDE SEQUENCE [LARGE SCALE GENOMIC DNA]</scope>
</reference>
<keyword evidence="5" id="KW-0597">Phosphoprotein</keyword>
<keyword evidence="25" id="KW-1185">Reference proteome</keyword>
<keyword evidence="17" id="KW-0325">Glycoprotein</keyword>
<keyword evidence="10" id="KW-0677">Repeat</keyword>
<dbReference type="FunFam" id="3.80.10.10:FF:000416">
    <property type="entry name" value="Probable leucine-rich repeat receptor-like protein kinase At5g63930"/>
    <property type="match status" value="1"/>
</dbReference>
<dbReference type="EC" id="2.7.11.1" evidence="2"/>
<dbReference type="FunFam" id="1.10.510.10:FF:000445">
    <property type="entry name" value="MDIS1-interacting receptor like kinase 2"/>
    <property type="match status" value="1"/>
</dbReference>
<comment type="catalytic activity">
    <reaction evidence="19">
        <text>L-seryl-[protein] + ATP = O-phospho-L-seryl-[protein] + ADP + H(+)</text>
        <dbReference type="Rhea" id="RHEA:17989"/>
        <dbReference type="Rhea" id="RHEA-COMP:9863"/>
        <dbReference type="Rhea" id="RHEA-COMP:11604"/>
        <dbReference type="ChEBI" id="CHEBI:15378"/>
        <dbReference type="ChEBI" id="CHEBI:29999"/>
        <dbReference type="ChEBI" id="CHEBI:30616"/>
        <dbReference type="ChEBI" id="CHEBI:83421"/>
        <dbReference type="ChEBI" id="CHEBI:456216"/>
        <dbReference type="EC" id="2.7.11.1"/>
    </reaction>
</comment>
<dbReference type="Gene3D" id="3.30.200.20">
    <property type="entry name" value="Phosphorylase Kinase, domain 1"/>
    <property type="match status" value="1"/>
</dbReference>
<keyword evidence="14 21" id="KW-1133">Transmembrane helix</keyword>
<name>A0AAU9RWL5_THLAR</name>
<dbReference type="Pfam" id="PF08263">
    <property type="entry name" value="LRRNT_2"/>
    <property type="match status" value="1"/>
</dbReference>
<dbReference type="InterPro" id="IPR003591">
    <property type="entry name" value="Leu-rich_rpt_typical-subtyp"/>
</dbReference>
<protein>
    <recommendedName>
        <fullName evidence="2">non-specific serine/threonine protein kinase</fullName>
        <ecNumber evidence="2">2.7.11.1</ecNumber>
    </recommendedName>
</protein>
<dbReference type="FunFam" id="3.80.10.10:FF:000095">
    <property type="entry name" value="LRR receptor-like serine/threonine-protein kinase GSO1"/>
    <property type="match status" value="1"/>
</dbReference>
<comment type="catalytic activity">
    <reaction evidence="18">
        <text>L-threonyl-[protein] + ATP = O-phospho-L-threonyl-[protein] + ADP + H(+)</text>
        <dbReference type="Rhea" id="RHEA:46608"/>
        <dbReference type="Rhea" id="RHEA-COMP:11060"/>
        <dbReference type="Rhea" id="RHEA-COMP:11605"/>
        <dbReference type="ChEBI" id="CHEBI:15378"/>
        <dbReference type="ChEBI" id="CHEBI:30013"/>
        <dbReference type="ChEBI" id="CHEBI:30616"/>
        <dbReference type="ChEBI" id="CHEBI:61977"/>
        <dbReference type="ChEBI" id="CHEBI:456216"/>
        <dbReference type="EC" id="2.7.11.1"/>
    </reaction>
</comment>
<evidence type="ECO:0000256" key="8">
    <source>
        <dbReference type="ARBA" id="ARBA00022692"/>
    </source>
</evidence>
<evidence type="ECO:0000256" key="13">
    <source>
        <dbReference type="ARBA" id="ARBA00022840"/>
    </source>
</evidence>
<dbReference type="Pfam" id="PF23598">
    <property type="entry name" value="LRR_14"/>
    <property type="match status" value="2"/>
</dbReference>
<keyword evidence="11 20" id="KW-0547">Nucleotide-binding</keyword>
<evidence type="ECO:0000256" key="3">
    <source>
        <dbReference type="ARBA" id="ARBA00022475"/>
    </source>
</evidence>
<evidence type="ECO:0000313" key="25">
    <source>
        <dbReference type="Proteomes" id="UP000836841"/>
    </source>
</evidence>
<dbReference type="PRINTS" id="PR00019">
    <property type="entry name" value="LEURICHRPT"/>
</dbReference>
<evidence type="ECO:0000256" key="2">
    <source>
        <dbReference type="ARBA" id="ARBA00012513"/>
    </source>
</evidence>